<dbReference type="AlphaFoldDB" id="A0A7I8VMW0"/>
<dbReference type="PANTHER" id="PTHR12992">
    <property type="entry name" value="NUDIX HYDROLASE"/>
    <property type="match status" value="1"/>
</dbReference>
<dbReference type="InterPro" id="IPR015797">
    <property type="entry name" value="NUDIX_hydrolase-like_dom_sf"/>
</dbReference>
<comment type="cofactor">
    <cofactor evidence="2">
        <name>Mg(2+)</name>
        <dbReference type="ChEBI" id="CHEBI:18420"/>
    </cofactor>
</comment>
<accession>A0A7I8VMW0</accession>
<protein>
    <recommendedName>
        <fullName evidence="7">Nudix hydrolase domain-containing protein</fullName>
    </recommendedName>
</protein>
<sequence>MQLRRFLSKTSYYSLINETNKKRCQELLLSKPNLSKSYKNSAVLVPLCIVNDELSLLFTVRTHHLPTHKGQVSFPGGKVDDSDNKDPIKTALREAKEEVGINESDVDVWGTMFRLPARHGMAIHPVLGVLKNPLNLDSLSVNTGEVAKVFTVTLSELSRHARYTIWKERSIALPVYNCPGKDKVWGFTAMVTHLALKLVTPDLYKFDLP</sequence>
<comment type="caution">
    <text evidence="8">The sequence shown here is derived from an EMBL/GenBank/DDBJ whole genome shotgun (WGS) entry which is preliminary data.</text>
</comment>
<evidence type="ECO:0000256" key="6">
    <source>
        <dbReference type="ARBA" id="ARBA00023211"/>
    </source>
</evidence>
<dbReference type="PROSITE" id="PS51462">
    <property type="entry name" value="NUDIX"/>
    <property type="match status" value="1"/>
</dbReference>
<keyword evidence="6" id="KW-0464">Manganese</keyword>
<gene>
    <name evidence="8" type="ORF">DGYR_LOCUS5272</name>
</gene>
<evidence type="ECO:0000313" key="9">
    <source>
        <dbReference type="Proteomes" id="UP000549394"/>
    </source>
</evidence>
<dbReference type="EMBL" id="CAJFCJ010000006">
    <property type="protein sequence ID" value="CAD5116670.1"/>
    <property type="molecule type" value="Genomic_DNA"/>
</dbReference>
<dbReference type="GO" id="GO:0046872">
    <property type="term" value="F:metal ion binding"/>
    <property type="evidence" value="ECO:0007669"/>
    <property type="project" value="UniProtKB-KW"/>
</dbReference>
<feature type="domain" description="Nudix hydrolase" evidence="7">
    <location>
        <begin position="38"/>
        <end position="174"/>
    </location>
</feature>
<keyword evidence="5" id="KW-0460">Magnesium</keyword>
<evidence type="ECO:0000256" key="5">
    <source>
        <dbReference type="ARBA" id="ARBA00022842"/>
    </source>
</evidence>
<dbReference type="Pfam" id="PF00293">
    <property type="entry name" value="NUDIX"/>
    <property type="match status" value="1"/>
</dbReference>
<keyword evidence="4" id="KW-0378">Hydrolase</keyword>
<evidence type="ECO:0000313" key="8">
    <source>
        <dbReference type="EMBL" id="CAD5116670.1"/>
    </source>
</evidence>
<dbReference type="CDD" id="cd03426">
    <property type="entry name" value="NUDIX_CoAse_Nudt7"/>
    <property type="match status" value="1"/>
</dbReference>
<dbReference type="InterPro" id="IPR045121">
    <property type="entry name" value="CoAse"/>
</dbReference>
<keyword evidence="9" id="KW-1185">Reference proteome</keyword>
<dbReference type="Proteomes" id="UP000549394">
    <property type="component" value="Unassembled WGS sequence"/>
</dbReference>
<evidence type="ECO:0000259" key="7">
    <source>
        <dbReference type="PROSITE" id="PS51462"/>
    </source>
</evidence>
<dbReference type="OrthoDB" id="10262892at2759"/>
<dbReference type="InterPro" id="IPR000086">
    <property type="entry name" value="NUDIX_hydrolase_dom"/>
</dbReference>
<keyword evidence="3" id="KW-0479">Metal-binding</keyword>
<organism evidence="8 9">
    <name type="scientific">Dimorphilus gyrociliatus</name>
    <dbReference type="NCBI Taxonomy" id="2664684"/>
    <lineage>
        <taxon>Eukaryota</taxon>
        <taxon>Metazoa</taxon>
        <taxon>Spiralia</taxon>
        <taxon>Lophotrochozoa</taxon>
        <taxon>Annelida</taxon>
        <taxon>Polychaeta</taxon>
        <taxon>Polychaeta incertae sedis</taxon>
        <taxon>Dinophilidae</taxon>
        <taxon>Dimorphilus</taxon>
    </lineage>
</organism>
<evidence type="ECO:0000256" key="2">
    <source>
        <dbReference type="ARBA" id="ARBA00001946"/>
    </source>
</evidence>
<dbReference type="PANTHER" id="PTHR12992:SF11">
    <property type="entry name" value="MITOCHONDRIAL COENZYME A DIPHOSPHATASE NUDT8"/>
    <property type="match status" value="1"/>
</dbReference>
<dbReference type="Gene3D" id="3.90.79.10">
    <property type="entry name" value="Nucleoside Triphosphate Pyrophosphohydrolase"/>
    <property type="match status" value="1"/>
</dbReference>
<proteinExistence type="predicted"/>
<dbReference type="SUPFAM" id="SSF55811">
    <property type="entry name" value="Nudix"/>
    <property type="match status" value="1"/>
</dbReference>
<evidence type="ECO:0000256" key="3">
    <source>
        <dbReference type="ARBA" id="ARBA00022723"/>
    </source>
</evidence>
<comment type="cofactor">
    <cofactor evidence="1">
        <name>Mn(2+)</name>
        <dbReference type="ChEBI" id="CHEBI:29035"/>
    </cofactor>
</comment>
<evidence type="ECO:0000256" key="4">
    <source>
        <dbReference type="ARBA" id="ARBA00022801"/>
    </source>
</evidence>
<dbReference type="GO" id="GO:0010945">
    <property type="term" value="F:coenzyme A diphosphatase activity"/>
    <property type="evidence" value="ECO:0007669"/>
    <property type="project" value="InterPro"/>
</dbReference>
<reference evidence="8 9" key="1">
    <citation type="submission" date="2020-08" db="EMBL/GenBank/DDBJ databases">
        <authorList>
            <person name="Hejnol A."/>
        </authorList>
    </citation>
    <scope>NUCLEOTIDE SEQUENCE [LARGE SCALE GENOMIC DNA]</scope>
</reference>
<name>A0A7I8VMW0_9ANNE</name>
<evidence type="ECO:0000256" key="1">
    <source>
        <dbReference type="ARBA" id="ARBA00001936"/>
    </source>
</evidence>